<keyword evidence="1" id="KW-0732">Signal</keyword>
<dbReference type="AlphaFoldDB" id="A0A9P6TZD5"/>
<feature type="chain" id="PRO_5040159075" evidence="1">
    <location>
        <begin position="19"/>
        <end position="266"/>
    </location>
</feature>
<name>A0A9P6TZD5_9FUNG</name>
<organism evidence="2 3">
    <name type="scientific">Actinomortierella ambigua</name>
    <dbReference type="NCBI Taxonomy" id="1343610"/>
    <lineage>
        <taxon>Eukaryota</taxon>
        <taxon>Fungi</taxon>
        <taxon>Fungi incertae sedis</taxon>
        <taxon>Mucoromycota</taxon>
        <taxon>Mortierellomycotina</taxon>
        <taxon>Mortierellomycetes</taxon>
        <taxon>Mortierellales</taxon>
        <taxon>Mortierellaceae</taxon>
        <taxon>Actinomortierella</taxon>
    </lineage>
</organism>
<evidence type="ECO:0000256" key="1">
    <source>
        <dbReference type="SAM" id="SignalP"/>
    </source>
</evidence>
<keyword evidence="3" id="KW-1185">Reference proteome</keyword>
<sequence>MHLVKPLFFLCSASAVMAQSQTANAIVSGAILIGKDTTQSIDPVLVFRDPKNHLTAAASIVVSAANRVSFQPTKKTPKTLVPAFGNFQIKLASFPGFINSEVSESSLSLNGSFTQFEKEVRDANKDQDSPIIARSLRDLIPGHIKDKGLKKWILSLLVFKKLEGTKIQIKLARVTLTVLSDQTHTTYIPKQTADYSTGILEVNSAYLTASADKWASVIPIVKVRDAIDFLTSPKASMADNFLAEPEYDASTCGGHRLPRIQQDIFI</sequence>
<gene>
    <name evidence="2" type="ORF">DFQ27_007953</name>
</gene>
<dbReference type="OrthoDB" id="2441166at2759"/>
<dbReference type="Proteomes" id="UP000807716">
    <property type="component" value="Unassembled WGS sequence"/>
</dbReference>
<evidence type="ECO:0000313" key="2">
    <source>
        <dbReference type="EMBL" id="KAG0252611.1"/>
    </source>
</evidence>
<reference evidence="2" key="1">
    <citation type="journal article" date="2020" name="Fungal Divers.">
        <title>Resolving the Mortierellaceae phylogeny through synthesis of multi-gene phylogenetics and phylogenomics.</title>
        <authorList>
            <person name="Vandepol N."/>
            <person name="Liber J."/>
            <person name="Desiro A."/>
            <person name="Na H."/>
            <person name="Kennedy M."/>
            <person name="Barry K."/>
            <person name="Grigoriev I.V."/>
            <person name="Miller A.N."/>
            <person name="O'Donnell K."/>
            <person name="Stajich J.E."/>
            <person name="Bonito G."/>
        </authorList>
    </citation>
    <scope>NUCLEOTIDE SEQUENCE</scope>
    <source>
        <strain evidence="2">BC1065</strain>
    </source>
</reference>
<protein>
    <submittedName>
        <fullName evidence="2">Uncharacterized protein</fullName>
    </submittedName>
</protein>
<dbReference type="EMBL" id="JAAAJB010000647">
    <property type="protein sequence ID" value="KAG0252611.1"/>
    <property type="molecule type" value="Genomic_DNA"/>
</dbReference>
<evidence type="ECO:0000313" key="3">
    <source>
        <dbReference type="Proteomes" id="UP000807716"/>
    </source>
</evidence>
<comment type="caution">
    <text evidence="2">The sequence shown here is derived from an EMBL/GenBank/DDBJ whole genome shotgun (WGS) entry which is preliminary data.</text>
</comment>
<proteinExistence type="predicted"/>
<accession>A0A9P6TZD5</accession>
<feature type="signal peptide" evidence="1">
    <location>
        <begin position="1"/>
        <end position="18"/>
    </location>
</feature>